<feature type="domain" description="Type I restriction modification DNA specificity" evidence="4">
    <location>
        <begin position="2"/>
        <end position="170"/>
    </location>
</feature>
<evidence type="ECO:0000313" key="5">
    <source>
        <dbReference type="EMBL" id="MDX6850411.1"/>
    </source>
</evidence>
<comment type="similarity">
    <text evidence="1">Belongs to the type-I restriction system S methylase family.</text>
</comment>
<dbReference type="GO" id="GO:0004519">
    <property type="term" value="F:endonuclease activity"/>
    <property type="evidence" value="ECO:0007669"/>
    <property type="project" value="UniProtKB-KW"/>
</dbReference>
<evidence type="ECO:0000256" key="1">
    <source>
        <dbReference type="ARBA" id="ARBA00010923"/>
    </source>
</evidence>
<dbReference type="InterPro" id="IPR044946">
    <property type="entry name" value="Restrct_endonuc_typeI_TRD_sf"/>
</dbReference>
<keyword evidence="6" id="KW-1185">Reference proteome</keyword>
<dbReference type="SUPFAM" id="SSF116734">
    <property type="entry name" value="DNA methylase specificity domain"/>
    <property type="match status" value="2"/>
</dbReference>
<feature type="domain" description="Type I restriction modification DNA specificity" evidence="4">
    <location>
        <begin position="199"/>
        <end position="370"/>
    </location>
</feature>
<dbReference type="PANTHER" id="PTHR43140">
    <property type="entry name" value="TYPE-1 RESTRICTION ENZYME ECOKI SPECIFICITY PROTEIN"/>
    <property type="match status" value="1"/>
</dbReference>
<evidence type="ECO:0000259" key="4">
    <source>
        <dbReference type="Pfam" id="PF01420"/>
    </source>
</evidence>
<organism evidence="5 6">
    <name type="scientific">Gilvimarinus gilvus</name>
    <dbReference type="NCBI Taxonomy" id="3058038"/>
    <lineage>
        <taxon>Bacteria</taxon>
        <taxon>Pseudomonadati</taxon>
        <taxon>Pseudomonadota</taxon>
        <taxon>Gammaproteobacteria</taxon>
        <taxon>Cellvibrionales</taxon>
        <taxon>Cellvibrionaceae</taxon>
        <taxon>Gilvimarinus</taxon>
    </lineage>
</organism>
<dbReference type="InterPro" id="IPR051212">
    <property type="entry name" value="Type-I_RE_S_subunit"/>
</dbReference>
<gene>
    <name evidence="5" type="ORF">SCD92_13645</name>
</gene>
<evidence type="ECO:0000256" key="2">
    <source>
        <dbReference type="ARBA" id="ARBA00022747"/>
    </source>
</evidence>
<dbReference type="InterPro" id="IPR000055">
    <property type="entry name" value="Restrct_endonuc_typeI_TRD"/>
</dbReference>
<name>A0ABU4RZU0_9GAMM</name>
<comment type="caution">
    <text evidence="5">The sequence shown here is derived from an EMBL/GenBank/DDBJ whole genome shotgun (WGS) entry which is preliminary data.</text>
</comment>
<dbReference type="PANTHER" id="PTHR43140:SF1">
    <property type="entry name" value="TYPE I RESTRICTION ENZYME ECOKI SPECIFICITY SUBUNIT"/>
    <property type="match status" value="1"/>
</dbReference>
<protein>
    <submittedName>
        <fullName evidence="5">Restriction endonuclease subunit S</fullName>
    </submittedName>
</protein>
<reference evidence="5 6" key="1">
    <citation type="submission" date="2023-11" db="EMBL/GenBank/DDBJ databases">
        <title>Gilvimarinus fulvus sp. nov., isolated from the surface of Kelp.</title>
        <authorList>
            <person name="Sun Y.Y."/>
            <person name="Gong Y."/>
            <person name="Du Z.J."/>
        </authorList>
    </citation>
    <scope>NUCLEOTIDE SEQUENCE [LARGE SCALE GENOMIC DNA]</scope>
    <source>
        <strain evidence="5 6">SDUM040013</strain>
    </source>
</reference>
<dbReference type="Gene3D" id="3.90.220.20">
    <property type="entry name" value="DNA methylase specificity domains"/>
    <property type="match status" value="2"/>
</dbReference>
<evidence type="ECO:0000256" key="3">
    <source>
        <dbReference type="ARBA" id="ARBA00023125"/>
    </source>
</evidence>
<keyword evidence="5" id="KW-0378">Hydrolase</keyword>
<evidence type="ECO:0000313" key="6">
    <source>
        <dbReference type="Proteomes" id="UP001273505"/>
    </source>
</evidence>
<keyword evidence="5" id="KW-0255">Endonuclease</keyword>
<dbReference type="Pfam" id="PF01420">
    <property type="entry name" value="Methylase_S"/>
    <property type="match status" value="2"/>
</dbReference>
<keyword evidence="2" id="KW-0680">Restriction system</keyword>
<dbReference type="EMBL" id="JAXAFO010000024">
    <property type="protein sequence ID" value="MDX6850411.1"/>
    <property type="molecule type" value="Genomic_DNA"/>
</dbReference>
<keyword evidence="5" id="KW-0540">Nuclease</keyword>
<accession>A0ABU4RZU0</accession>
<dbReference type="RefSeq" id="WP_302720984.1">
    <property type="nucleotide sequence ID" value="NZ_JAULRU010000220.1"/>
</dbReference>
<dbReference type="Proteomes" id="UP001273505">
    <property type="component" value="Unassembled WGS sequence"/>
</dbReference>
<sequence>MDWPLIRLDELYDIARGGSPRPIKKFLTNDANGVNWIKIGDATASEKYIYETKEKIIPEGINRSRFVNKGDFLLSNSMSFGRPYIMGTTGCIHDGWLVLSPKDELIDQDFLYYLLGSPFVFQQFDSLAAGSTVRNLNIDLVSSVKIPLLPLEEQKRIVAILDQAFADIDKARALTEQNLKNARELFESYLQKVFSQRGEGWVEKTLGDAVVVERGSSPRPIKKFQTGSEDGVNWVKIGDAKEGQKYINKTKEKITREGATKSRFVDIGDFILSNSMSFGRPYIMAIQGYIHDGWFVLRLPEDIDSNYFYYLLSSPYLKSQFHHLAAGAIVKNISGDLVKKAILPLPSIDKQKEIALKLDLISREIDLLEDLYHRKATQVDELKKSILQKAFSGELTKDSKEAAA</sequence>
<dbReference type="CDD" id="cd17283">
    <property type="entry name" value="RMtype1_S_Hpy180ORF7835P_TRD2-CR2_like"/>
    <property type="match status" value="2"/>
</dbReference>
<keyword evidence="3" id="KW-0238">DNA-binding</keyword>
<proteinExistence type="inferred from homology"/>